<sequence>MSDRGQNKTGALRDDELKKEMRGHLLSGHETRTHEELELEPSSEDRPEADPIPAPPRPGSTPPGMTPREVELRGELARHLNRRVYPAHRDELVRSLRDNHAPDRLVDLATRLPADRRYANAQEIVRELGAA</sequence>
<comment type="caution">
    <text evidence="2">The sequence shown here is derived from an EMBL/GenBank/DDBJ whole genome shotgun (WGS) entry which is preliminary data.</text>
</comment>
<dbReference type="InterPro" id="IPR021527">
    <property type="entry name" value="DUF2795"/>
</dbReference>
<dbReference type="Proteomes" id="UP000608024">
    <property type="component" value="Unassembled WGS sequence"/>
</dbReference>
<dbReference type="Pfam" id="PF11387">
    <property type="entry name" value="DUF2795"/>
    <property type="match status" value="1"/>
</dbReference>
<accession>A0A918ZBC9</accession>
<evidence type="ECO:0000256" key="1">
    <source>
        <dbReference type="SAM" id="MobiDB-lite"/>
    </source>
</evidence>
<name>A0A918ZBC9_9ACTN</name>
<feature type="compositionally biased region" description="Pro residues" evidence="1">
    <location>
        <begin position="50"/>
        <end position="65"/>
    </location>
</feature>
<proteinExistence type="predicted"/>
<feature type="compositionally biased region" description="Basic and acidic residues" evidence="1">
    <location>
        <begin position="1"/>
        <end position="36"/>
    </location>
</feature>
<keyword evidence="3" id="KW-1185">Reference proteome</keyword>
<dbReference type="AlphaFoldDB" id="A0A918ZBC9"/>
<reference evidence="2" key="1">
    <citation type="journal article" date="2014" name="Int. J. Syst. Evol. Microbiol.">
        <title>Complete genome sequence of Corynebacterium casei LMG S-19264T (=DSM 44701T), isolated from a smear-ripened cheese.</title>
        <authorList>
            <consortium name="US DOE Joint Genome Institute (JGI-PGF)"/>
            <person name="Walter F."/>
            <person name="Albersmeier A."/>
            <person name="Kalinowski J."/>
            <person name="Ruckert C."/>
        </authorList>
    </citation>
    <scope>NUCLEOTIDE SEQUENCE</scope>
    <source>
        <strain evidence="2">JCM 4784</strain>
    </source>
</reference>
<dbReference type="EMBL" id="BNBT01000009">
    <property type="protein sequence ID" value="GHE43114.1"/>
    <property type="molecule type" value="Genomic_DNA"/>
</dbReference>
<organism evidence="2 3">
    <name type="scientific">Streptomyces longispororuber</name>
    <dbReference type="NCBI Taxonomy" id="68230"/>
    <lineage>
        <taxon>Bacteria</taxon>
        <taxon>Bacillati</taxon>
        <taxon>Actinomycetota</taxon>
        <taxon>Actinomycetes</taxon>
        <taxon>Kitasatosporales</taxon>
        <taxon>Streptomycetaceae</taxon>
        <taxon>Streptomyces</taxon>
    </lineage>
</organism>
<dbReference type="RefSeq" id="WP_190134672.1">
    <property type="nucleotide sequence ID" value="NZ_BNBT01000009.1"/>
</dbReference>
<feature type="region of interest" description="Disordered" evidence="1">
    <location>
        <begin position="1"/>
        <end position="68"/>
    </location>
</feature>
<evidence type="ECO:0008006" key="4">
    <source>
        <dbReference type="Google" id="ProtNLM"/>
    </source>
</evidence>
<gene>
    <name evidence="2" type="ORF">GCM10018785_11000</name>
</gene>
<evidence type="ECO:0000313" key="3">
    <source>
        <dbReference type="Proteomes" id="UP000608024"/>
    </source>
</evidence>
<protein>
    <recommendedName>
        <fullName evidence="4">DUF2795 domain-containing protein</fullName>
    </recommendedName>
</protein>
<evidence type="ECO:0000313" key="2">
    <source>
        <dbReference type="EMBL" id="GHE43114.1"/>
    </source>
</evidence>
<reference evidence="2" key="2">
    <citation type="submission" date="2020-09" db="EMBL/GenBank/DDBJ databases">
        <authorList>
            <person name="Sun Q."/>
            <person name="Ohkuma M."/>
        </authorList>
    </citation>
    <scope>NUCLEOTIDE SEQUENCE</scope>
    <source>
        <strain evidence="2">JCM 4784</strain>
    </source>
</reference>